<dbReference type="STRING" id="399739.Pmen_3183"/>
<dbReference type="InterPro" id="IPR036457">
    <property type="entry name" value="PPM-type-like_dom_sf"/>
</dbReference>
<feature type="domain" description="PPM-type phosphatase" evidence="1">
    <location>
        <begin position="22"/>
        <end position="250"/>
    </location>
</feature>
<protein>
    <submittedName>
        <fullName evidence="2">Protein phosphatase 2C domain protein</fullName>
    </submittedName>
</protein>
<name>A4XX70_ECTM1</name>
<dbReference type="HOGENOM" id="CLU_034545_0_1_6"/>
<dbReference type="EMBL" id="CP000680">
    <property type="protein sequence ID" value="ABP85936.1"/>
    <property type="molecule type" value="Genomic_DNA"/>
</dbReference>
<accession>A4XX70</accession>
<dbReference type="PROSITE" id="PS51746">
    <property type="entry name" value="PPM_2"/>
    <property type="match status" value="1"/>
</dbReference>
<dbReference type="InterPro" id="IPR015655">
    <property type="entry name" value="PP2C"/>
</dbReference>
<dbReference type="AlphaFoldDB" id="A4XX70"/>
<evidence type="ECO:0000313" key="2">
    <source>
        <dbReference type="EMBL" id="ABP85936.1"/>
    </source>
</evidence>
<dbReference type="Gene3D" id="3.60.40.10">
    <property type="entry name" value="PPM-type phosphatase domain"/>
    <property type="match status" value="1"/>
</dbReference>
<dbReference type="GO" id="GO:0004722">
    <property type="term" value="F:protein serine/threonine phosphatase activity"/>
    <property type="evidence" value="ECO:0007669"/>
    <property type="project" value="InterPro"/>
</dbReference>
<proteinExistence type="predicted"/>
<sequence>MSRFAVRSRIRRVSQPSPVSVVFAAQSVAGQVRTHNEDALICRPDLGLWALADGMGGHERGEVASALALDVLVEALLSGAQLVAAVQAAHEAIAAAAQPGVGEAGMGSTLVAARLDGDEFELAWVGDSRAYRIGSEHIEQLSHDHSWVQAMVDAGQMSAEEAREHPRRNLILQCLGQAGQAPEVGLLRARLAPDELLLLCSDGLTGELEDAAIQRCCAEAATLEAMVEQLVGLANSHGGRDNISCIVLGLGPNASPREAPTPGLLRKLFKSLQP</sequence>
<dbReference type="Pfam" id="PF13672">
    <property type="entry name" value="PP2C_2"/>
    <property type="match status" value="1"/>
</dbReference>
<dbReference type="SUPFAM" id="SSF81606">
    <property type="entry name" value="PP2C-like"/>
    <property type="match status" value="1"/>
</dbReference>
<dbReference type="InterPro" id="IPR001932">
    <property type="entry name" value="PPM-type_phosphatase-like_dom"/>
</dbReference>
<evidence type="ECO:0000259" key="1">
    <source>
        <dbReference type="PROSITE" id="PS51746"/>
    </source>
</evidence>
<dbReference type="CDD" id="cd00143">
    <property type="entry name" value="PP2Cc"/>
    <property type="match status" value="1"/>
</dbReference>
<dbReference type="SMART" id="SM00332">
    <property type="entry name" value="PP2Cc"/>
    <property type="match status" value="1"/>
</dbReference>
<dbReference type="SMART" id="SM00331">
    <property type="entry name" value="PP2C_SIG"/>
    <property type="match status" value="1"/>
</dbReference>
<dbReference type="eggNOG" id="COG0631">
    <property type="taxonomic scope" value="Bacteria"/>
</dbReference>
<gene>
    <name evidence="2" type="ordered locus">Pmen_3183</name>
</gene>
<dbReference type="KEGG" id="pmy:Pmen_3183"/>
<organism evidence="2">
    <name type="scientific">Ectopseudomonas mendocina (strain ymp)</name>
    <name type="common">Pseudomonas mendocina</name>
    <dbReference type="NCBI Taxonomy" id="399739"/>
    <lineage>
        <taxon>Bacteria</taxon>
        <taxon>Pseudomonadati</taxon>
        <taxon>Pseudomonadota</taxon>
        <taxon>Gammaproteobacteria</taxon>
        <taxon>Pseudomonadales</taxon>
        <taxon>Pseudomonadaceae</taxon>
        <taxon>Ectopseudomonas</taxon>
    </lineage>
</organism>
<dbReference type="PANTHER" id="PTHR47992">
    <property type="entry name" value="PROTEIN PHOSPHATASE"/>
    <property type="match status" value="1"/>
</dbReference>
<reference evidence="2" key="1">
    <citation type="submission" date="2007-04" db="EMBL/GenBank/DDBJ databases">
        <title>Complete sequence of Pseudomonas mendocina ymp.</title>
        <authorList>
            <consortium name="US DOE Joint Genome Institute"/>
            <person name="Copeland A."/>
            <person name="Lucas S."/>
            <person name="Lapidus A."/>
            <person name="Barry K."/>
            <person name="Glavina del Rio T."/>
            <person name="Dalin E."/>
            <person name="Tice H."/>
            <person name="Pitluck S."/>
            <person name="Kiss H."/>
            <person name="Brettin T."/>
            <person name="Detter J.C."/>
            <person name="Bruce D."/>
            <person name="Han C."/>
            <person name="Schmutz J."/>
            <person name="Larimer F."/>
            <person name="Land M."/>
            <person name="Hauser L."/>
            <person name="Kyrpides N."/>
            <person name="Mikhailova N."/>
            <person name="Hersman L."/>
            <person name="Dubois J."/>
            <person name="Maurice P."/>
            <person name="Richardson P."/>
        </authorList>
    </citation>
    <scope>NUCLEOTIDE SEQUENCE [LARGE SCALE GENOMIC DNA]</scope>
    <source>
        <strain evidence="2">Ymp</strain>
    </source>
</reference>